<evidence type="ECO:0000313" key="4">
    <source>
        <dbReference type="EMBL" id="MFC7057704.1"/>
    </source>
</evidence>
<dbReference type="RefSeq" id="WP_267163484.1">
    <property type="nucleotide sequence ID" value="NZ_CP112972.1"/>
</dbReference>
<dbReference type="EMBL" id="JBHSZI010000001">
    <property type="protein sequence ID" value="MFC7057704.1"/>
    <property type="molecule type" value="Genomic_DNA"/>
</dbReference>
<dbReference type="Gene3D" id="3.30.1360.120">
    <property type="entry name" value="Probable tRNA modification gtpase trme, domain 1"/>
    <property type="match status" value="1"/>
</dbReference>
<dbReference type="InterPro" id="IPR029043">
    <property type="entry name" value="GcvT/YgfZ_C"/>
</dbReference>
<dbReference type="SUPFAM" id="SSF101790">
    <property type="entry name" value="Aminomethyltransferase beta-barrel domain"/>
    <property type="match status" value="1"/>
</dbReference>
<reference evidence="4 5" key="1">
    <citation type="journal article" date="2019" name="Int. J. Syst. Evol. Microbiol.">
        <title>The Global Catalogue of Microorganisms (GCM) 10K type strain sequencing project: providing services to taxonomists for standard genome sequencing and annotation.</title>
        <authorList>
            <consortium name="The Broad Institute Genomics Platform"/>
            <consortium name="The Broad Institute Genome Sequencing Center for Infectious Disease"/>
            <person name="Wu L."/>
            <person name="Ma J."/>
        </authorList>
    </citation>
    <scope>NUCLEOTIDE SEQUENCE [LARGE SCALE GENOMIC DNA]</scope>
    <source>
        <strain evidence="4 5">JCM 30072</strain>
    </source>
</reference>
<keyword evidence="1" id="KW-0809">Transit peptide</keyword>
<dbReference type="PANTHER" id="PTHR43757:SF2">
    <property type="entry name" value="AMINOMETHYLTRANSFERASE, MITOCHONDRIAL"/>
    <property type="match status" value="1"/>
</dbReference>
<evidence type="ECO:0000256" key="1">
    <source>
        <dbReference type="ARBA" id="ARBA00022946"/>
    </source>
</evidence>
<protein>
    <submittedName>
        <fullName evidence="4">Aminomethyltransferase family protein</fullName>
    </submittedName>
</protein>
<gene>
    <name evidence="4" type="ORF">ACFQQG_05365</name>
</gene>
<dbReference type="InterPro" id="IPR027266">
    <property type="entry name" value="TrmE/GcvT-like"/>
</dbReference>
<dbReference type="NCBIfam" id="TIGR03317">
    <property type="entry name" value="ygfZ_signature"/>
    <property type="match status" value="1"/>
</dbReference>
<dbReference type="Pfam" id="PF08669">
    <property type="entry name" value="GCV_T_C"/>
    <property type="match status" value="1"/>
</dbReference>
<evidence type="ECO:0000313" key="5">
    <source>
        <dbReference type="Proteomes" id="UP001596445"/>
    </source>
</evidence>
<dbReference type="InterPro" id="IPR006222">
    <property type="entry name" value="GCVT_N"/>
</dbReference>
<dbReference type="PIRSF" id="PIRSF006487">
    <property type="entry name" value="GcvT"/>
    <property type="match status" value="1"/>
</dbReference>
<accession>A0ABD5VYY8</accession>
<evidence type="ECO:0000259" key="2">
    <source>
        <dbReference type="Pfam" id="PF01571"/>
    </source>
</evidence>
<dbReference type="Proteomes" id="UP001596445">
    <property type="component" value="Unassembled WGS sequence"/>
</dbReference>
<dbReference type="SUPFAM" id="SSF103025">
    <property type="entry name" value="Folate-binding domain"/>
    <property type="match status" value="1"/>
</dbReference>
<dbReference type="GeneID" id="76629610"/>
<name>A0ABD5VYY8_9EURY</name>
<dbReference type="PANTHER" id="PTHR43757">
    <property type="entry name" value="AMINOMETHYLTRANSFERASE"/>
    <property type="match status" value="1"/>
</dbReference>
<sequence length="364" mass="39401">MTLLTDVHDDHGARFETRGGREAVADYGRPERSHRAVRNASGVIEYADDILAVTGEDRLDFVDNAVSNTVPDADGHGVYALLLTPQGRIRTDMYIFNAGERLLIFLPPGNGGAVAEDWSEKTFIQDVEVEDVTDDFGYFGVHGPKATEKIASVISAETPREPLTFVRGSMADVGVTVIRMDGIAGEEGYHVVAEADDALYVFDTLVNRGQNAAPFGYRTWESLTIEAGTPLFETELDGGVPNNLGLANAVDYDKGCFVGQEVVSRVENRGEPTKRLIGLLTEELADTEAAVFDGDENVGEITRTVESPLRDVPFALALVDRAVGEKIEEDAALTVRVEDKDVAATAIELPFVKGSEQSARLPEP</sequence>
<dbReference type="AlphaFoldDB" id="A0ABD5VYY8"/>
<dbReference type="InterPro" id="IPR017703">
    <property type="entry name" value="YgfZ/GCV_T_CS"/>
</dbReference>
<comment type="caution">
    <text evidence="4">The sequence shown here is derived from an EMBL/GenBank/DDBJ whole genome shotgun (WGS) entry which is preliminary data.</text>
</comment>
<dbReference type="InterPro" id="IPR028896">
    <property type="entry name" value="GcvT/YgfZ/DmdA"/>
</dbReference>
<feature type="domain" description="Aminomethyltransferase C-terminal" evidence="3">
    <location>
        <begin position="274"/>
        <end position="353"/>
    </location>
</feature>
<dbReference type="Pfam" id="PF01571">
    <property type="entry name" value="GCV_T"/>
    <property type="match status" value="1"/>
</dbReference>
<keyword evidence="5" id="KW-1185">Reference proteome</keyword>
<feature type="domain" description="GCVT N-terminal" evidence="2">
    <location>
        <begin position="4"/>
        <end position="254"/>
    </location>
</feature>
<dbReference type="InterPro" id="IPR013977">
    <property type="entry name" value="GcvT_C"/>
</dbReference>
<evidence type="ECO:0000259" key="3">
    <source>
        <dbReference type="Pfam" id="PF08669"/>
    </source>
</evidence>
<organism evidence="4 5">
    <name type="scientific">Halovenus salina</name>
    <dbReference type="NCBI Taxonomy" id="1510225"/>
    <lineage>
        <taxon>Archaea</taxon>
        <taxon>Methanobacteriati</taxon>
        <taxon>Methanobacteriota</taxon>
        <taxon>Stenosarchaea group</taxon>
        <taxon>Halobacteria</taxon>
        <taxon>Halobacteriales</taxon>
        <taxon>Haloarculaceae</taxon>
        <taxon>Halovenus</taxon>
    </lineage>
</organism>
<proteinExistence type="predicted"/>